<keyword evidence="12 15" id="KW-0511">Multifunctional enzyme</keyword>
<dbReference type="GO" id="GO:0006979">
    <property type="term" value="P:response to oxidative stress"/>
    <property type="evidence" value="ECO:0007669"/>
    <property type="project" value="UniProtKB-ARBA"/>
</dbReference>
<evidence type="ECO:0000256" key="5">
    <source>
        <dbReference type="ARBA" id="ARBA00022763"/>
    </source>
</evidence>
<evidence type="ECO:0000256" key="7">
    <source>
        <dbReference type="ARBA" id="ARBA00022801"/>
    </source>
</evidence>
<dbReference type="AlphaFoldDB" id="A0A3S4VUK7"/>
<dbReference type="GO" id="GO:0003690">
    <property type="term" value="F:double-stranded DNA binding"/>
    <property type="evidence" value="ECO:0007669"/>
    <property type="project" value="UniProtKB-ARBA"/>
</dbReference>
<evidence type="ECO:0000256" key="2">
    <source>
        <dbReference type="ARBA" id="ARBA00009409"/>
    </source>
</evidence>
<keyword evidence="13 15" id="KW-0326">Glycosidase</keyword>
<feature type="binding site" evidence="15">
    <location>
        <position position="162"/>
    </location>
    <ligand>
        <name>DNA</name>
        <dbReference type="ChEBI" id="CHEBI:16991"/>
    </ligand>
</feature>
<comment type="subunit">
    <text evidence="3 15">Monomer.</text>
</comment>
<comment type="catalytic activity">
    <reaction evidence="1 15">
        <text>Hydrolysis of DNA containing ring-opened 7-methylguanine residues, releasing 2,6-diamino-4-hydroxy-5-(N-methyl)formamidopyrimidine.</text>
        <dbReference type="EC" id="3.2.2.23"/>
    </reaction>
</comment>
<dbReference type="Proteomes" id="UP000269542">
    <property type="component" value="Chromosome"/>
</dbReference>
<dbReference type="InterPro" id="IPR020629">
    <property type="entry name" value="FPG_Glyclase"/>
</dbReference>
<evidence type="ECO:0000256" key="6">
    <source>
        <dbReference type="ARBA" id="ARBA00022771"/>
    </source>
</evidence>
<comment type="function">
    <text evidence="15">Involved in base excision repair of DNA damaged by oxidation or by mutagenic agents. Acts as DNA glycosylase that recognizes and removes damaged bases. Has a preference for oxidized purines, such as 7,8-dihydro-8-oxoguanine (8-oxoG). Has AP (apurinic/apyrimidinic) lyase activity and introduces nicks in the DNA strand. Cleaves the DNA backbone by beta-delta elimination to generate a single-strand break at the site of the removed base with both 3'- and 5'-phosphates.</text>
</comment>
<dbReference type="SMART" id="SM01232">
    <property type="entry name" value="H2TH"/>
    <property type="match status" value="1"/>
</dbReference>
<accession>A0A3S4VUK7</accession>
<name>A0A3S4VUK7_9ACTO</name>
<dbReference type="NCBIfam" id="NF002211">
    <property type="entry name" value="PRK01103.1"/>
    <property type="match status" value="1"/>
</dbReference>
<dbReference type="RefSeq" id="WP_126417080.1">
    <property type="nucleotide sequence ID" value="NZ_LR134476.1"/>
</dbReference>
<dbReference type="FunFam" id="1.10.8.50:FF:000003">
    <property type="entry name" value="Formamidopyrimidine-DNA glycosylase"/>
    <property type="match status" value="1"/>
</dbReference>
<keyword evidence="4 15" id="KW-0479">Metal-binding</keyword>
<comment type="cofactor">
    <cofactor evidence="15">
        <name>Zn(2+)</name>
        <dbReference type="ChEBI" id="CHEBI:29105"/>
    </cofactor>
    <text evidence="15">Binds 1 zinc ion per subunit.</text>
</comment>
<dbReference type="PROSITE" id="PS51068">
    <property type="entry name" value="FPG_CAT"/>
    <property type="match status" value="1"/>
</dbReference>
<evidence type="ECO:0000313" key="19">
    <source>
        <dbReference type="Proteomes" id="UP000269542"/>
    </source>
</evidence>
<dbReference type="EC" id="4.2.99.18" evidence="15"/>
<keyword evidence="19" id="KW-1185">Reference proteome</keyword>
<dbReference type="PROSITE" id="PS51066">
    <property type="entry name" value="ZF_FPG_2"/>
    <property type="match status" value="1"/>
</dbReference>
<dbReference type="PROSITE" id="PS01242">
    <property type="entry name" value="ZF_FPG_1"/>
    <property type="match status" value="1"/>
</dbReference>
<keyword evidence="10 15" id="KW-0234">DNA repair</keyword>
<reference evidence="18 19" key="1">
    <citation type="submission" date="2018-12" db="EMBL/GenBank/DDBJ databases">
        <authorList>
            <consortium name="Pathogen Informatics"/>
        </authorList>
    </citation>
    <scope>NUCLEOTIDE SEQUENCE [LARGE SCALE GENOMIC DNA]</scope>
    <source>
        <strain evidence="18 19">NCTC13354</strain>
    </source>
</reference>
<evidence type="ECO:0000259" key="16">
    <source>
        <dbReference type="PROSITE" id="PS51066"/>
    </source>
</evidence>
<evidence type="ECO:0000256" key="9">
    <source>
        <dbReference type="ARBA" id="ARBA00023125"/>
    </source>
</evidence>
<evidence type="ECO:0000256" key="1">
    <source>
        <dbReference type="ARBA" id="ARBA00001668"/>
    </source>
</evidence>
<dbReference type="Pfam" id="PF01149">
    <property type="entry name" value="Fapy_DNA_glyco"/>
    <property type="match status" value="1"/>
</dbReference>
<comment type="similarity">
    <text evidence="2 15">Belongs to the FPG family.</text>
</comment>
<dbReference type="GO" id="GO:0003684">
    <property type="term" value="F:damaged DNA binding"/>
    <property type="evidence" value="ECO:0007669"/>
    <property type="project" value="InterPro"/>
</dbReference>
<evidence type="ECO:0000256" key="14">
    <source>
        <dbReference type="ARBA" id="ARBA00044632"/>
    </source>
</evidence>
<comment type="catalytic activity">
    <reaction evidence="14 15">
        <text>2'-deoxyribonucleotide-(2'-deoxyribose 5'-phosphate)-2'-deoxyribonucleotide-DNA = a 3'-end 2'-deoxyribonucleotide-(2,3-dehydro-2,3-deoxyribose 5'-phosphate)-DNA + a 5'-end 5'-phospho-2'-deoxyribonucleoside-DNA + H(+)</text>
        <dbReference type="Rhea" id="RHEA:66592"/>
        <dbReference type="Rhea" id="RHEA-COMP:13180"/>
        <dbReference type="Rhea" id="RHEA-COMP:16897"/>
        <dbReference type="Rhea" id="RHEA-COMP:17067"/>
        <dbReference type="ChEBI" id="CHEBI:15378"/>
        <dbReference type="ChEBI" id="CHEBI:136412"/>
        <dbReference type="ChEBI" id="CHEBI:157695"/>
        <dbReference type="ChEBI" id="CHEBI:167181"/>
        <dbReference type="EC" id="4.2.99.18"/>
    </reaction>
</comment>
<feature type="active site" description="Schiff-base intermediate with DNA" evidence="15">
    <location>
        <position position="2"/>
    </location>
</feature>
<dbReference type="PANTHER" id="PTHR22993">
    <property type="entry name" value="FORMAMIDOPYRIMIDINE-DNA GLYCOSYLASE"/>
    <property type="match status" value="1"/>
</dbReference>
<keyword evidence="6 15" id="KW-0863">Zinc-finger</keyword>
<dbReference type="InterPro" id="IPR012319">
    <property type="entry name" value="FPG_cat"/>
</dbReference>
<keyword evidence="9 15" id="KW-0238">DNA-binding</keyword>
<feature type="binding site" evidence="15">
    <location>
        <position position="87"/>
    </location>
    <ligand>
        <name>DNA</name>
        <dbReference type="ChEBI" id="CHEBI:16991"/>
    </ligand>
</feature>
<dbReference type="InterPro" id="IPR010663">
    <property type="entry name" value="Znf_FPG/IleRS"/>
</dbReference>
<dbReference type="InterPro" id="IPR000214">
    <property type="entry name" value="Znf_DNA_glyclase/AP_lyase"/>
</dbReference>
<protein>
    <recommendedName>
        <fullName evidence="15">Formamidopyrimidine-DNA glycosylase</fullName>
        <shortName evidence="15">Fapy-DNA glycosylase</shortName>
        <ecNumber evidence="15">3.2.2.23</ecNumber>
    </recommendedName>
    <alternativeName>
        <fullName evidence="15">DNA-(apurinic or apyrimidinic site) lyase MutM</fullName>
        <shortName evidence="15">AP lyase MutM</shortName>
        <ecNumber evidence="15">4.2.99.18</ecNumber>
    </alternativeName>
</protein>
<evidence type="ECO:0000259" key="17">
    <source>
        <dbReference type="PROSITE" id="PS51068"/>
    </source>
</evidence>
<evidence type="ECO:0000256" key="3">
    <source>
        <dbReference type="ARBA" id="ARBA00011245"/>
    </source>
</evidence>
<evidence type="ECO:0000313" key="18">
    <source>
        <dbReference type="EMBL" id="VEI14038.1"/>
    </source>
</evidence>
<keyword evidence="8 15" id="KW-0862">Zinc</keyword>
<dbReference type="OrthoDB" id="9800855at2"/>
<dbReference type="Gene3D" id="1.10.8.50">
    <property type="match status" value="1"/>
</dbReference>
<dbReference type="SUPFAM" id="SSF46946">
    <property type="entry name" value="S13-like H2TH domain"/>
    <property type="match status" value="1"/>
</dbReference>
<organism evidence="18 19">
    <name type="scientific">Trueperella bialowiezensis</name>
    <dbReference type="NCBI Taxonomy" id="312285"/>
    <lineage>
        <taxon>Bacteria</taxon>
        <taxon>Bacillati</taxon>
        <taxon>Actinomycetota</taxon>
        <taxon>Actinomycetes</taxon>
        <taxon>Actinomycetales</taxon>
        <taxon>Actinomycetaceae</taxon>
        <taxon>Trueperella</taxon>
    </lineage>
</organism>
<dbReference type="InterPro" id="IPR010979">
    <property type="entry name" value="Ribosomal_uS13-like_H2TH"/>
</dbReference>
<dbReference type="SUPFAM" id="SSF81624">
    <property type="entry name" value="N-terminal domain of MutM-like DNA repair proteins"/>
    <property type="match status" value="1"/>
</dbReference>
<dbReference type="InterPro" id="IPR035937">
    <property type="entry name" value="FPG_N"/>
</dbReference>
<evidence type="ECO:0000256" key="4">
    <source>
        <dbReference type="ARBA" id="ARBA00022723"/>
    </source>
</evidence>
<dbReference type="KEGG" id="tbw:NCTC13354_01769"/>
<feature type="binding site" evidence="15">
    <location>
        <position position="106"/>
    </location>
    <ligand>
        <name>DNA</name>
        <dbReference type="ChEBI" id="CHEBI:16991"/>
    </ligand>
</feature>
<evidence type="ECO:0000256" key="10">
    <source>
        <dbReference type="ARBA" id="ARBA00023204"/>
    </source>
</evidence>
<evidence type="ECO:0000256" key="11">
    <source>
        <dbReference type="ARBA" id="ARBA00023239"/>
    </source>
</evidence>
<proteinExistence type="inferred from homology"/>
<dbReference type="PANTHER" id="PTHR22993:SF9">
    <property type="entry name" value="FORMAMIDOPYRIMIDINE-DNA GLYCOSYLASE"/>
    <property type="match status" value="1"/>
</dbReference>
<feature type="domain" description="Formamidopyrimidine-DNA glycosylase catalytic" evidence="17">
    <location>
        <begin position="2"/>
        <end position="109"/>
    </location>
</feature>
<feature type="active site" description="Proton donor; for beta-elimination activity" evidence="15">
    <location>
        <position position="57"/>
    </location>
</feature>
<dbReference type="SMART" id="SM00898">
    <property type="entry name" value="Fapy_DNA_glyco"/>
    <property type="match status" value="1"/>
</dbReference>
<gene>
    <name evidence="15 18" type="primary">mutM</name>
    <name evidence="15" type="synonym">fpg</name>
    <name evidence="18" type="ORF">NCTC13354_01769</name>
</gene>
<evidence type="ECO:0000256" key="12">
    <source>
        <dbReference type="ARBA" id="ARBA00023268"/>
    </source>
</evidence>
<feature type="domain" description="FPG-type" evidence="16">
    <location>
        <begin position="248"/>
        <end position="282"/>
    </location>
</feature>
<feature type="active site" description="Proton donor" evidence="15">
    <location>
        <position position="3"/>
    </location>
</feature>
<dbReference type="GO" id="GO:0006284">
    <property type="term" value="P:base-excision repair"/>
    <property type="evidence" value="ECO:0007669"/>
    <property type="project" value="InterPro"/>
</dbReference>
<dbReference type="InterPro" id="IPR015887">
    <property type="entry name" value="DNA_glyclase_Znf_dom_DNA_BS"/>
</dbReference>
<feature type="active site" description="Proton donor; for delta-elimination activity" evidence="15">
    <location>
        <position position="272"/>
    </location>
</feature>
<keyword evidence="11 15" id="KW-0456">Lyase</keyword>
<dbReference type="Pfam" id="PF06827">
    <property type="entry name" value="zf-FPG_IleRS"/>
    <property type="match status" value="1"/>
</dbReference>
<dbReference type="HAMAP" id="MF_00103">
    <property type="entry name" value="Fapy_DNA_glycosyl"/>
    <property type="match status" value="1"/>
</dbReference>
<keyword evidence="5 15" id="KW-0227">DNA damage</keyword>
<evidence type="ECO:0000256" key="13">
    <source>
        <dbReference type="ARBA" id="ARBA00023295"/>
    </source>
</evidence>
<dbReference type="GO" id="GO:0140078">
    <property type="term" value="F:class I DNA-(apurinic or apyrimidinic site) endonuclease activity"/>
    <property type="evidence" value="ECO:0007669"/>
    <property type="project" value="UniProtKB-EC"/>
</dbReference>
<dbReference type="SUPFAM" id="SSF57716">
    <property type="entry name" value="Glucocorticoid receptor-like (DNA-binding domain)"/>
    <property type="match status" value="1"/>
</dbReference>
<dbReference type="NCBIfam" id="TIGR00577">
    <property type="entry name" value="fpg"/>
    <property type="match status" value="1"/>
</dbReference>
<dbReference type="Pfam" id="PF06831">
    <property type="entry name" value="H2TH"/>
    <property type="match status" value="1"/>
</dbReference>
<evidence type="ECO:0000256" key="15">
    <source>
        <dbReference type="HAMAP-Rule" id="MF_00103"/>
    </source>
</evidence>
<evidence type="ECO:0000256" key="8">
    <source>
        <dbReference type="ARBA" id="ARBA00022833"/>
    </source>
</evidence>
<dbReference type="InterPro" id="IPR015886">
    <property type="entry name" value="H2TH_FPG"/>
</dbReference>
<dbReference type="GO" id="GO:0008270">
    <property type="term" value="F:zinc ion binding"/>
    <property type="evidence" value="ECO:0007669"/>
    <property type="project" value="UniProtKB-UniRule"/>
</dbReference>
<keyword evidence="7 15" id="KW-0378">Hydrolase</keyword>
<dbReference type="EMBL" id="LR134476">
    <property type="protein sequence ID" value="VEI14038.1"/>
    <property type="molecule type" value="Genomic_DNA"/>
</dbReference>
<sequence length="289" mass="31899">MPELPEVETIRQGLEAIVTGRTIREAHVLNERAARRAPAGLAPVVGRQISGVVRRGKYMWFDVGEHALVAHLGMSGQFRIDSGDHPHVRVRFVLDDGVRLDFLDQRTFGHLMPDTWALTDDGHAGGYGSAAARLPQSVAHIGRDPLDPAFDLEAVVRRVKAKRTEIKRVLLDQTVASGIGNIYADEALFTARVHPRRATNGMALAKIREVYEASADVMERALAAGGTSFDTLYVNVNGESGYFERALQAYGRTGKPCQVCATPIKRETFMNRSSHFCPRCQRPRGVKSR</sequence>
<dbReference type="EC" id="3.2.2.23" evidence="15"/>
<dbReference type="GO" id="GO:0034039">
    <property type="term" value="F:8-oxo-7,8-dihydroguanine DNA N-glycosylase activity"/>
    <property type="evidence" value="ECO:0007669"/>
    <property type="project" value="TreeGrafter"/>
</dbReference>
<dbReference type="Gene3D" id="3.20.190.10">
    <property type="entry name" value="MutM-like, N-terminal"/>
    <property type="match status" value="1"/>
</dbReference>
<dbReference type="CDD" id="cd08966">
    <property type="entry name" value="EcFpg-like_N"/>
    <property type="match status" value="1"/>
</dbReference>